<dbReference type="Proteomes" id="UP000184096">
    <property type="component" value="Chromosome I"/>
</dbReference>
<keyword evidence="1" id="KW-0812">Transmembrane</keyword>
<gene>
    <name evidence="2" type="ORF">SAMN05444170_5042</name>
</gene>
<proteinExistence type="predicted"/>
<feature type="transmembrane region" description="Helical" evidence="1">
    <location>
        <begin position="12"/>
        <end position="38"/>
    </location>
</feature>
<accession>A0A1M7UGU5</accession>
<organism evidence="2 3">
    <name type="scientific">Bradyrhizobium erythrophlei</name>
    <dbReference type="NCBI Taxonomy" id="1437360"/>
    <lineage>
        <taxon>Bacteria</taxon>
        <taxon>Pseudomonadati</taxon>
        <taxon>Pseudomonadota</taxon>
        <taxon>Alphaproteobacteria</taxon>
        <taxon>Hyphomicrobiales</taxon>
        <taxon>Nitrobacteraceae</taxon>
        <taxon>Bradyrhizobium</taxon>
    </lineage>
</organism>
<evidence type="ECO:0000313" key="2">
    <source>
        <dbReference type="EMBL" id="SHN82209.1"/>
    </source>
</evidence>
<protein>
    <submittedName>
        <fullName evidence="2">Uncharacterized protein</fullName>
    </submittedName>
</protein>
<reference evidence="3" key="1">
    <citation type="submission" date="2016-11" db="EMBL/GenBank/DDBJ databases">
        <authorList>
            <person name="Varghese N."/>
            <person name="Submissions S."/>
        </authorList>
    </citation>
    <scope>NUCLEOTIDE SEQUENCE [LARGE SCALE GENOMIC DNA]</scope>
    <source>
        <strain evidence="3">GAS401</strain>
    </source>
</reference>
<evidence type="ECO:0000313" key="3">
    <source>
        <dbReference type="Proteomes" id="UP000184096"/>
    </source>
</evidence>
<dbReference type="EMBL" id="LT670849">
    <property type="protein sequence ID" value="SHN82209.1"/>
    <property type="molecule type" value="Genomic_DNA"/>
</dbReference>
<feature type="transmembrane region" description="Helical" evidence="1">
    <location>
        <begin position="44"/>
        <end position="64"/>
    </location>
</feature>
<name>A0A1M7UGU5_9BRAD</name>
<sequence>MLLVSVMKIKFDLATAISAVCVAAYAAIALACTAYYFGLSPQEIRSVAGSIAVIVAVLIAIDFFGKKLGKAK</sequence>
<keyword evidence="1" id="KW-1133">Transmembrane helix</keyword>
<keyword evidence="1" id="KW-0472">Membrane</keyword>
<evidence type="ECO:0000256" key="1">
    <source>
        <dbReference type="SAM" id="Phobius"/>
    </source>
</evidence>
<keyword evidence="3" id="KW-1185">Reference proteome</keyword>
<dbReference type="AlphaFoldDB" id="A0A1M7UGU5"/>